<dbReference type="Proteomes" id="UP000800094">
    <property type="component" value="Unassembled WGS sequence"/>
</dbReference>
<dbReference type="Gene3D" id="2.60.40.150">
    <property type="entry name" value="C2 domain"/>
    <property type="match status" value="1"/>
</dbReference>
<dbReference type="AlphaFoldDB" id="A0A6A6IRU4"/>
<comment type="catalytic activity">
    <reaction evidence="1">
        <text>a 1,2-diacyl-sn-glycero-3-phospho-(1D-myo-inositol-4,5-bisphosphate) + H2O = 1D-myo-inositol 1,4,5-trisphosphate + a 1,2-diacyl-sn-glycerol + H(+)</text>
        <dbReference type="Rhea" id="RHEA:33179"/>
        <dbReference type="ChEBI" id="CHEBI:15377"/>
        <dbReference type="ChEBI" id="CHEBI:15378"/>
        <dbReference type="ChEBI" id="CHEBI:17815"/>
        <dbReference type="ChEBI" id="CHEBI:58456"/>
        <dbReference type="ChEBI" id="CHEBI:203600"/>
        <dbReference type="EC" id="3.1.4.11"/>
    </reaction>
</comment>
<dbReference type="CDD" id="cd08598">
    <property type="entry name" value="PI-PLC1c_yeast"/>
    <property type="match status" value="1"/>
</dbReference>
<dbReference type="SMART" id="SM00149">
    <property type="entry name" value="PLCYc"/>
    <property type="match status" value="1"/>
</dbReference>
<name>A0A6A6IRU4_9PLEO</name>
<dbReference type="RefSeq" id="XP_033688120.1">
    <property type="nucleotide sequence ID" value="XM_033823341.1"/>
</dbReference>
<dbReference type="EMBL" id="ML987191">
    <property type="protein sequence ID" value="KAF2253116.1"/>
    <property type="molecule type" value="Genomic_DNA"/>
</dbReference>
<feature type="compositionally biased region" description="Basic and acidic residues" evidence="2">
    <location>
        <begin position="185"/>
        <end position="212"/>
    </location>
</feature>
<evidence type="ECO:0000256" key="2">
    <source>
        <dbReference type="SAM" id="MobiDB-lite"/>
    </source>
</evidence>
<dbReference type="SMART" id="SM00148">
    <property type="entry name" value="PLCXc"/>
    <property type="match status" value="1"/>
</dbReference>
<proteinExistence type="predicted"/>
<dbReference type="PANTHER" id="PTHR10336:SF82">
    <property type="entry name" value="PHOSPHOINOSITIDE PHOSPHOLIPASE C"/>
    <property type="match status" value="1"/>
</dbReference>
<dbReference type="PROSITE" id="PS50007">
    <property type="entry name" value="PIPLC_X_DOMAIN"/>
    <property type="match status" value="1"/>
</dbReference>
<evidence type="ECO:0000313" key="5">
    <source>
        <dbReference type="Proteomes" id="UP000800094"/>
    </source>
</evidence>
<dbReference type="InterPro" id="IPR000909">
    <property type="entry name" value="PLipase_C_PInositol-sp_X_dom"/>
</dbReference>
<keyword evidence="1" id="KW-0378">Hydrolase</keyword>
<dbReference type="GO" id="GO:0016042">
    <property type="term" value="P:lipid catabolic process"/>
    <property type="evidence" value="ECO:0007669"/>
    <property type="project" value="UniProtKB-KW"/>
</dbReference>
<accession>A0A6A6IRU4</accession>
<dbReference type="GO" id="GO:0051209">
    <property type="term" value="P:release of sequestered calcium ion into cytosol"/>
    <property type="evidence" value="ECO:0007669"/>
    <property type="project" value="TreeGrafter"/>
</dbReference>
<protein>
    <recommendedName>
        <fullName evidence="1">Phosphoinositide phospholipase C</fullName>
        <ecNumber evidence="1">3.1.4.11</ecNumber>
    </recommendedName>
</protein>
<reference evidence="4" key="1">
    <citation type="journal article" date="2020" name="Stud. Mycol.">
        <title>101 Dothideomycetes genomes: a test case for predicting lifestyles and emergence of pathogens.</title>
        <authorList>
            <person name="Haridas S."/>
            <person name="Albert R."/>
            <person name="Binder M."/>
            <person name="Bloem J."/>
            <person name="Labutti K."/>
            <person name="Salamov A."/>
            <person name="Andreopoulos B."/>
            <person name="Baker S."/>
            <person name="Barry K."/>
            <person name="Bills G."/>
            <person name="Bluhm B."/>
            <person name="Cannon C."/>
            <person name="Castanera R."/>
            <person name="Culley D."/>
            <person name="Daum C."/>
            <person name="Ezra D."/>
            <person name="Gonzalez J."/>
            <person name="Henrissat B."/>
            <person name="Kuo A."/>
            <person name="Liang C."/>
            <person name="Lipzen A."/>
            <person name="Lutzoni F."/>
            <person name="Magnuson J."/>
            <person name="Mondo S."/>
            <person name="Nolan M."/>
            <person name="Ohm R."/>
            <person name="Pangilinan J."/>
            <person name="Park H.-J."/>
            <person name="Ramirez L."/>
            <person name="Alfaro M."/>
            <person name="Sun H."/>
            <person name="Tritt A."/>
            <person name="Yoshinaga Y."/>
            <person name="Zwiers L.-H."/>
            <person name="Turgeon B."/>
            <person name="Goodwin S."/>
            <person name="Spatafora J."/>
            <person name="Crous P."/>
            <person name="Grigoriev I."/>
        </authorList>
    </citation>
    <scope>NUCLEOTIDE SEQUENCE</scope>
    <source>
        <strain evidence="4">CBS 122368</strain>
    </source>
</reference>
<dbReference type="GO" id="GO:0004435">
    <property type="term" value="F:phosphatidylinositol-4,5-bisphosphate phospholipase C activity"/>
    <property type="evidence" value="ECO:0007669"/>
    <property type="project" value="UniProtKB-EC"/>
</dbReference>
<dbReference type="InterPro" id="IPR001711">
    <property type="entry name" value="PLipase_C_Pinositol-sp_Y"/>
</dbReference>
<dbReference type="PANTHER" id="PTHR10336">
    <property type="entry name" value="PHOSPHOINOSITIDE-SPECIFIC PHOSPHOLIPASE C FAMILY PROTEIN"/>
    <property type="match status" value="1"/>
</dbReference>
<dbReference type="InterPro" id="IPR017946">
    <property type="entry name" value="PLC-like_Pdiesterase_TIM-brl"/>
</dbReference>
<keyword evidence="5" id="KW-1185">Reference proteome</keyword>
<dbReference type="Pfam" id="PF00388">
    <property type="entry name" value="PI-PLC-X"/>
    <property type="match status" value="1"/>
</dbReference>
<feature type="compositionally biased region" description="Low complexity" evidence="2">
    <location>
        <begin position="166"/>
        <end position="180"/>
    </location>
</feature>
<dbReference type="PRINTS" id="PR00390">
    <property type="entry name" value="PHPHLIPASEC"/>
</dbReference>
<keyword evidence="1" id="KW-0442">Lipid degradation</keyword>
<evidence type="ECO:0000256" key="1">
    <source>
        <dbReference type="RuleBase" id="RU361133"/>
    </source>
</evidence>
<feature type="region of interest" description="Disordered" evidence="2">
    <location>
        <begin position="556"/>
        <end position="590"/>
    </location>
</feature>
<evidence type="ECO:0000313" key="4">
    <source>
        <dbReference type="EMBL" id="KAF2253116.1"/>
    </source>
</evidence>
<feature type="region of interest" description="Disordered" evidence="2">
    <location>
        <begin position="331"/>
        <end position="384"/>
    </location>
</feature>
<dbReference type="Pfam" id="PF00387">
    <property type="entry name" value="PI-PLC-Y"/>
    <property type="match status" value="1"/>
</dbReference>
<dbReference type="SUPFAM" id="SSF51695">
    <property type="entry name" value="PLC-like phosphodiesterases"/>
    <property type="match status" value="1"/>
</dbReference>
<feature type="compositionally biased region" description="Polar residues" evidence="2">
    <location>
        <begin position="346"/>
        <end position="361"/>
    </location>
</feature>
<gene>
    <name evidence="4" type="ORF">BU26DRAFT_420057</name>
</gene>
<feature type="compositionally biased region" description="Basic and acidic residues" evidence="2">
    <location>
        <begin position="1"/>
        <end position="10"/>
    </location>
</feature>
<dbReference type="GeneID" id="54576671"/>
<dbReference type="PROSITE" id="PS50008">
    <property type="entry name" value="PIPLC_Y_DOMAIN"/>
    <property type="match status" value="1"/>
</dbReference>
<dbReference type="EC" id="3.1.4.11" evidence="1"/>
<dbReference type="OrthoDB" id="269822at2759"/>
<feature type="domain" description="PI-PLC Y-box" evidence="3">
    <location>
        <begin position="390"/>
        <end position="503"/>
    </location>
</feature>
<dbReference type="Gene3D" id="3.20.20.190">
    <property type="entry name" value="Phosphatidylinositol (PI) phosphodiesterase"/>
    <property type="match status" value="1"/>
</dbReference>
<dbReference type="GO" id="GO:0048015">
    <property type="term" value="P:phosphatidylinositol-mediated signaling"/>
    <property type="evidence" value="ECO:0007669"/>
    <property type="project" value="TreeGrafter"/>
</dbReference>
<organism evidence="4 5">
    <name type="scientific">Trematosphaeria pertusa</name>
    <dbReference type="NCBI Taxonomy" id="390896"/>
    <lineage>
        <taxon>Eukaryota</taxon>
        <taxon>Fungi</taxon>
        <taxon>Dikarya</taxon>
        <taxon>Ascomycota</taxon>
        <taxon>Pezizomycotina</taxon>
        <taxon>Dothideomycetes</taxon>
        <taxon>Pleosporomycetidae</taxon>
        <taxon>Pleosporales</taxon>
        <taxon>Massarineae</taxon>
        <taxon>Trematosphaeriaceae</taxon>
        <taxon>Trematosphaeria</taxon>
    </lineage>
</organism>
<feature type="compositionally biased region" description="Low complexity" evidence="2">
    <location>
        <begin position="362"/>
        <end position="374"/>
    </location>
</feature>
<sequence length="611" mass="67463">MAHPPSRDPKLGAPKLDQPQLQAGGGSAADTGKARIVESISPLISQYLKTIYGEVEKKYKLETKEGLATWLAEEQQASATDAELLKDGSFSHFASYFMSGSANVMKPAEPVDESYPISNYFISSSHNTYLTGNQLSSESSVDAYKNVLLRGCRCVEIDVWDGEPPSSSSSSDEAANPGAPKAKKEKPEMSIRKRLELRFGRKGAPSKEEPKEASPSPPSAGEESIEPWHSNISTRAEPRVLHGYTLTKDTSFRAVCKTIREYAFFSSNLPLIVSLEVHTSPEQQDIMVEIMTEYWRGMLLDLPLDPSQPSENRQLPTLKELEKKILVKVKRATHKSKPAEGDAKPTTLQAPAQLTKSTSHESMASNASTTSSSDVPDKPPAPKPKIVDALSRLGVYFGGYHYKGFDSPEASIPTHVYSMSEKTLMEVHESQPAALFKHNKNFFVRAYPKGLRLNSSNLNPSVFWRQGVQIVALNWQRWDGGMMQNEAMFAGTAGWVLKPEGYRSTSSGTTQKDAVPHHNLDLSIEFLAGQDIPLPPEEDDAKDFKPYVKVELHVEKPEERTAEPVPGGGKGSKADFKKKTKTHKTPNPDFGREIIKFEGIKGVTEELTFVR</sequence>
<feature type="region of interest" description="Disordered" evidence="2">
    <location>
        <begin position="1"/>
        <end position="30"/>
    </location>
</feature>
<keyword evidence="1" id="KW-0443">Lipid metabolism</keyword>
<evidence type="ECO:0000259" key="3">
    <source>
        <dbReference type="PROSITE" id="PS50008"/>
    </source>
</evidence>
<dbReference type="InterPro" id="IPR035892">
    <property type="entry name" value="C2_domain_sf"/>
</dbReference>
<feature type="region of interest" description="Disordered" evidence="2">
    <location>
        <begin position="163"/>
        <end position="225"/>
    </location>
</feature>
<dbReference type="InterPro" id="IPR001192">
    <property type="entry name" value="PI-PLC_fam"/>
</dbReference>